<sequence length="291" mass="33582">MQALQRKFSVSERRACEVLDQPRSSQRYVGQPKDEDARLTKKILELVRQRPRFGYRRIAVLLRRAGEVINDKRMYRLWKTAGLKVPRKRRKQRSSGNKHNACHVVPAGFTNDVWTWDFVHSSTVDGRTLRFLNIVDEYTRLCLSIKVGRSITSEDAIDTLAELFSMHGVPKRLRCDNGPEFISSAIKRWLCTLGVDVLYIEPGSPWQNGLCESFNGKLRDEYLHQTELLSEADARLKARAWREDFNDHRPHSSLGYLTPSEFARRCADSAPFAARTPLHQHSEQSEPLFVS</sequence>
<feature type="domain" description="Integrase catalytic" evidence="1">
    <location>
        <begin position="102"/>
        <end position="267"/>
    </location>
</feature>
<dbReference type="PROSITE" id="PS50994">
    <property type="entry name" value="INTEGRASE"/>
    <property type="match status" value="1"/>
</dbReference>
<evidence type="ECO:0000259" key="1">
    <source>
        <dbReference type="PROSITE" id="PS50994"/>
    </source>
</evidence>
<dbReference type="Pfam" id="PF13276">
    <property type="entry name" value="HTH_21"/>
    <property type="match status" value="1"/>
</dbReference>
<name>A0A5C5ZDC7_9BACT</name>
<dbReference type="SUPFAM" id="SSF53098">
    <property type="entry name" value="Ribonuclease H-like"/>
    <property type="match status" value="1"/>
</dbReference>
<dbReference type="InterPro" id="IPR036397">
    <property type="entry name" value="RNaseH_sf"/>
</dbReference>
<reference evidence="2 3" key="1">
    <citation type="submission" date="2019-02" db="EMBL/GenBank/DDBJ databases">
        <title>Deep-cultivation of Planctomycetes and their phenomic and genomic characterization uncovers novel biology.</title>
        <authorList>
            <person name="Wiegand S."/>
            <person name="Jogler M."/>
            <person name="Boedeker C."/>
            <person name="Pinto D."/>
            <person name="Vollmers J."/>
            <person name="Rivas-Marin E."/>
            <person name="Kohn T."/>
            <person name="Peeters S.H."/>
            <person name="Heuer A."/>
            <person name="Rast P."/>
            <person name="Oberbeckmann S."/>
            <person name="Bunk B."/>
            <person name="Jeske O."/>
            <person name="Meyerdierks A."/>
            <person name="Storesund J.E."/>
            <person name="Kallscheuer N."/>
            <person name="Luecker S."/>
            <person name="Lage O.M."/>
            <person name="Pohl T."/>
            <person name="Merkel B.J."/>
            <person name="Hornburger P."/>
            <person name="Mueller R.-W."/>
            <person name="Bruemmer F."/>
            <person name="Labrenz M."/>
            <person name="Spormann A.M."/>
            <person name="Op Den Camp H."/>
            <person name="Overmann J."/>
            <person name="Amann R."/>
            <person name="Jetten M.S.M."/>
            <person name="Mascher T."/>
            <person name="Medema M.H."/>
            <person name="Devos D.P."/>
            <person name="Kaster A.-K."/>
            <person name="Ovreas L."/>
            <person name="Rohde M."/>
            <person name="Galperin M.Y."/>
            <person name="Jogler C."/>
        </authorList>
    </citation>
    <scope>NUCLEOTIDE SEQUENCE [LARGE SCALE GENOMIC DNA]</scope>
    <source>
        <strain evidence="2 3">CA13</strain>
    </source>
</reference>
<dbReference type="Gene3D" id="3.30.420.10">
    <property type="entry name" value="Ribonuclease H-like superfamily/Ribonuclease H"/>
    <property type="match status" value="1"/>
</dbReference>
<gene>
    <name evidence="2" type="ORF">CA13_60230</name>
</gene>
<dbReference type="PANTHER" id="PTHR47515">
    <property type="entry name" value="LOW CALCIUM RESPONSE LOCUS PROTEIN T"/>
    <property type="match status" value="1"/>
</dbReference>
<dbReference type="AlphaFoldDB" id="A0A5C5ZDC7"/>
<evidence type="ECO:0000313" key="3">
    <source>
        <dbReference type="Proteomes" id="UP000315010"/>
    </source>
</evidence>
<dbReference type="InterPro" id="IPR001584">
    <property type="entry name" value="Integrase_cat-core"/>
</dbReference>
<dbReference type="InterPro" id="IPR012337">
    <property type="entry name" value="RNaseH-like_sf"/>
</dbReference>
<dbReference type="InterPro" id="IPR048020">
    <property type="entry name" value="Transpos_IS3"/>
</dbReference>
<dbReference type="Proteomes" id="UP000315010">
    <property type="component" value="Unassembled WGS sequence"/>
</dbReference>
<comment type="caution">
    <text evidence="2">The sequence shown here is derived from an EMBL/GenBank/DDBJ whole genome shotgun (WGS) entry which is preliminary data.</text>
</comment>
<evidence type="ECO:0000313" key="2">
    <source>
        <dbReference type="EMBL" id="TWT84543.1"/>
    </source>
</evidence>
<dbReference type="NCBIfam" id="NF033516">
    <property type="entry name" value="transpos_IS3"/>
    <property type="match status" value="1"/>
</dbReference>
<keyword evidence="3" id="KW-1185">Reference proteome</keyword>
<dbReference type="Pfam" id="PF13683">
    <property type="entry name" value="rve_3"/>
    <property type="match status" value="1"/>
</dbReference>
<dbReference type="InterPro" id="IPR025948">
    <property type="entry name" value="HTH-like_dom"/>
</dbReference>
<accession>A0A5C5ZDC7</accession>
<organism evidence="2 3">
    <name type="scientific">Novipirellula herctigrandis</name>
    <dbReference type="NCBI Taxonomy" id="2527986"/>
    <lineage>
        <taxon>Bacteria</taxon>
        <taxon>Pseudomonadati</taxon>
        <taxon>Planctomycetota</taxon>
        <taxon>Planctomycetia</taxon>
        <taxon>Pirellulales</taxon>
        <taxon>Pirellulaceae</taxon>
        <taxon>Novipirellula</taxon>
    </lineage>
</organism>
<proteinExistence type="predicted"/>
<dbReference type="PANTHER" id="PTHR47515:SF1">
    <property type="entry name" value="BLR2054 PROTEIN"/>
    <property type="match status" value="1"/>
</dbReference>
<protein>
    <submittedName>
        <fullName evidence="2">IS2 transposase TnpB</fullName>
    </submittedName>
</protein>
<dbReference type="GO" id="GO:0015074">
    <property type="term" value="P:DNA integration"/>
    <property type="evidence" value="ECO:0007669"/>
    <property type="project" value="InterPro"/>
</dbReference>
<dbReference type="EMBL" id="SJPJ01000001">
    <property type="protein sequence ID" value="TWT84543.1"/>
    <property type="molecule type" value="Genomic_DNA"/>
</dbReference>
<dbReference type="GO" id="GO:0003676">
    <property type="term" value="F:nucleic acid binding"/>
    <property type="evidence" value="ECO:0007669"/>
    <property type="project" value="InterPro"/>
</dbReference>